<feature type="compositionally biased region" description="Polar residues" evidence="1">
    <location>
        <begin position="65"/>
        <end position="75"/>
    </location>
</feature>
<feature type="chain" id="PRO_5002812682" evidence="2">
    <location>
        <begin position="20"/>
        <end position="329"/>
    </location>
</feature>
<dbReference type="HOGENOM" id="CLU_837508_0_0_1"/>
<keyword evidence="4" id="KW-1185">Reference proteome</keyword>
<feature type="compositionally biased region" description="Polar residues" evidence="1">
    <location>
        <begin position="35"/>
        <end position="49"/>
    </location>
</feature>
<dbReference type="OrthoDB" id="7791368at2759"/>
<dbReference type="OMA" id="HYNRPTR"/>
<accession>B4JQF9</accession>
<dbReference type="InParanoid" id="B4JQF9"/>
<dbReference type="Proteomes" id="UP000001070">
    <property type="component" value="Unassembled WGS sequence"/>
</dbReference>
<dbReference type="PhylomeDB" id="B4JQF9"/>
<evidence type="ECO:0000313" key="4">
    <source>
        <dbReference type="Proteomes" id="UP000001070"/>
    </source>
</evidence>
<evidence type="ECO:0000313" key="3">
    <source>
        <dbReference type="EMBL" id="EDV99139.1"/>
    </source>
</evidence>
<reference evidence="3 4" key="1">
    <citation type="journal article" date="2007" name="Nature">
        <title>Evolution of genes and genomes on the Drosophila phylogeny.</title>
        <authorList>
            <consortium name="Drosophila 12 Genomes Consortium"/>
            <person name="Clark A.G."/>
            <person name="Eisen M.B."/>
            <person name="Smith D.R."/>
            <person name="Bergman C.M."/>
            <person name="Oliver B."/>
            <person name="Markow T.A."/>
            <person name="Kaufman T.C."/>
            <person name="Kellis M."/>
            <person name="Gelbart W."/>
            <person name="Iyer V.N."/>
            <person name="Pollard D.A."/>
            <person name="Sackton T.B."/>
            <person name="Larracuente A.M."/>
            <person name="Singh N.D."/>
            <person name="Abad J.P."/>
            <person name="Abt D.N."/>
            <person name="Adryan B."/>
            <person name="Aguade M."/>
            <person name="Akashi H."/>
            <person name="Anderson W.W."/>
            <person name="Aquadro C.F."/>
            <person name="Ardell D.H."/>
            <person name="Arguello R."/>
            <person name="Artieri C.G."/>
            <person name="Barbash D.A."/>
            <person name="Barker D."/>
            <person name="Barsanti P."/>
            <person name="Batterham P."/>
            <person name="Batzoglou S."/>
            <person name="Begun D."/>
            <person name="Bhutkar A."/>
            <person name="Blanco E."/>
            <person name="Bosak S.A."/>
            <person name="Bradley R.K."/>
            <person name="Brand A.D."/>
            <person name="Brent M.R."/>
            <person name="Brooks A.N."/>
            <person name="Brown R.H."/>
            <person name="Butlin R.K."/>
            <person name="Caggese C."/>
            <person name="Calvi B.R."/>
            <person name="Bernardo de Carvalho A."/>
            <person name="Caspi A."/>
            <person name="Castrezana S."/>
            <person name="Celniker S.E."/>
            <person name="Chang J.L."/>
            <person name="Chapple C."/>
            <person name="Chatterji S."/>
            <person name="Chinwalla A."/>
            <person name="Civetta A."/>
            <person name="Clifton S.W."/>
            <person name="Comeron J.M."/>
            <person name="Costello J.C."/>
            <person name="Coyne J.A."/>
            <person name="Daub J."/>
            <person name="David R.G."/>
            <person name="Delcher A.L."/>
            <person name="Delehaunty K."/>
            <person name="Do C.B."/>
            <person name="Ebling H."/>
            <person name="Edwards K."/>
            <person name="Eickbush T."/>
            <person name="Evans J.D."/>
            <person name="Filipski A."/>
            <person name="Findeiss S."/>
            <person name="Freyhult E."/>
            <person name="Fulton L."/>
            <person name="Fulton R."/>
            <person name="Garcia A.C."/>
            <person name="Gardiner A."/>
            <person name="Garfield D.A."/>
            <person name="Garvin B.E."/>
            <person name="Gibson G."/>
            <person name="Gilbert D."/>
            <person name="Gnerre S."/>
            <person name="Godfrey J."/>
            <person name="Good R."/>
            <person name="Gotea V."/>
            <person name="Gravely B."/>
            <person name="Greenberg A.J."/>
            <person name="Griffiths-Jones S."/>
            <person name="Gross S."/>
            <person name="Guigo R."/>
            <person name="Gustafson E.A."/>
            <person name="Haerty W."/>
            <person name="Hahn M.W."/>
            <person name="Halligan D.L."/>
            <person name="Halpern A.L."/>
            <person name="Halter G.M."/>
            <person name="Han M.V."/>
            <person name="Heger A."/>
            <person name="Hillier L."/>
            <person name="Hinrichs A.S."/>
            <person name="Holmes I."/>
            <person name="Hoskins R.A."/>
            <person name="Hubisz M.J."/>
            <person name="Hultmark D."/>
            <person name="Huntley M.A."/>
            <person name="Jaffe D.B."/>
            <person name="Jagadeeshan S."/>
            <person name="Jeck W.R."/>
            <person name="Johnson J."/>
            <person name="Jones C.D."/>
            <person name="Jordan W.C."/>
            <person name="Karpen G.H."/>
            <person name="Kataoka E."/>
            <person name="Keightley P.D."/>
            <person name="Kheradpour P."/>
            <person name="Kirkness E.F."/>
            <person name="Koerich L.B."/>
            <person name="Kristiansen K."/>
            <person name="Kudrna D."/>
            <person name="Kulathinal R.J."/>
            <person name="Kumar S."/>
            <person name="Kwok R."/>
            <person name="Lander E."/>
            <person name="Langley C.H."/>
            <person name="Lapoint R."/>
            <person name="Lazzaro B.P."/>
            <person name="Lee S.J."/>
            <person name="Levesque L."/>
            <person name="Li R."/>
            <person name="Lin C.F."/>
            <person name="Lin M.F."/>
            <person name="Lindblad-Toh K."/>
            <person name="Llopart A."/>
            <person name="Long M."/>
            <person name="Low L."/>
            <person name="Lozovsky E."/>
            <person name="Lu J."/>
            <person name="Luo M."/>
            <person name="Machado C.A."/>
            <person name="Makalowski W."/>
            <person name="Marzo M."/>
            <person name="Matsuda M."/>
            <person name="Matzkin L."/>
            <person name="McAllister B."/>
            <person name="McBride C.S."/>
            <person name="McKernan B."/>
            <person name="McKernan K."/>
            <person name="Mendez-Lago M."/>
            <person name="Minx P."/>
            <person name="Mollenhauer M.U."/>
            <person name="Montooth K."/>
            <person name="Mount S.M."/>
            <person name="Mu X."/>
            <person name="Myers E."/>
            <person name="Negre B."/>
            <person name="Newfeld S."/>
            <person name="Nielsen R."/>
            <person name="Noor M.A."/>
            <person name="O'Grady P."/>
            <person name="Pachter L."/>
            <person name="Papaceit M."/>
            <person name="Parisi M.J."/>
            <person name="Parisi M."/>
            <person name="Parts L."/>
            <person name="Pedersen J.S."/>
            <person name="Pesole G."/>
            <person name="Phillippy A.M."/>
            <person name="Ponting C.P."/>
            <person name="Pop M."/>
            <person name="Porcelli D."/>
            <person name="Powell J.R."/>
            <person name="Prohaska S."/>
            <person name="Pruitt K."/>
            <person name="Puig M."/>
            <person name="Quesneville H."/>
            <person name="Ram K.R."/>
            <person name="Rand D."/>
            <person name="Rasmussen M.D."/>
            <person name="Reed L.K."/>
            <person name="Reenan R."/>
            <person name="Reily A."/>
            <person name="Remington K.A."/>
            <person name="Rieger T.T."/>
            <person name="Ritchie M.G."/>
            <person name="Robin C."/>
            <person name="Rogers Y.H."/>
            <person name="Rohde C."/>
            <person name="Rozas J."/>
            <person name="Rubenfield M.J."/>
            <person name="Ruiz A."/>
            <person name="Russo S."/>
            <person name="Salzberg S.L."/>
            <person name="Sanchez-Gracia A."/>
            <person name="Saranga D.J."/>
            <person name="Sato H."/>
            <person name="Schaeffer S.W."/>
            <person name="Schatz M.C."/>
            <person name="Schlenke T."/>
            <person name="Schwartz R."/>
            <person name="Segarra C."/>
            <person name="Singh R.S."/>
            <person name="Sirot L."/>
            <person name="Sirota M."/>
            <person name="Sisneros N.B."/>
            <person name="Smith C.D."/>
            <person name="Smith T.F."/>
            <person name="Spieth J."/>
            <person name="Stage D.E."/>
            <person name="Stark A."/>
            <person name="Stephan W."/>
            <person name="Strausberg R.L."/>
            <person name="Strempel S."/>
            <person name="Sturgill D."/>
            <person name="Sutton G."/>
            <person name="Sutton G.G."/>
            <person name="Tao W."/>
            <person name="Teichmann S."/>
            <person name="Tobari Y.N."/>
            <person name="Tomimura Y."/>
            <person name="Tsolas J.M."/>
            <person name="Valente V.L."/>
            <person name="Venter E."/>
            <person name="Venter J.C."/>
            <person name="Vicario S."/>
            <person name="Vieira F.G."/>
            <person name="Vilella A.J."/>
            <person name="Villasante A."/>
            <person name="Walenz B."/>
            <person name="Wang J."/>
            <person name="Wasserman M."/>
            <person name="Watts T."/>
            <person name="Wilson D."/>
            <person name="Wilson R.K."/>
            <person name="Wing R.A."/>
            <person name="Wolfner M.F."/>
            <person name="Wong A."/>
            <person name="Wong G.K."/>
            <person name="Wu C.I."/>
            <person name="Wu G."/>
            <person name="Yamamoto D."/>
            <person name="Yang H.P."/>
            <person name="Yang S.P."/>
            <person name="Yorke J.A."/>
            <person name="Yoshida K."/>
            <person name="Zdobnov E."/>
            <person name="Zhang P."/>
            <person name="Zhang Y."/>
            <person name="Zimin A.V."/>
            <person name="Baldwin J."/>
            <person name="Abdouelleil A."/>
            <person name="Abdulkadir J."/>
            <person name="Abebe A."/>
            <person name="Abera B."/>
            <person name="Abreu J."/>
            <person name="Acer S.C."/>
            <person name="Aftuck L."/>
            <person name="Alexander A."/>
            <person name="An P."/>
            <person name="Anderson E."/>
            <person name="Anderson S."/>
            <person name="Arachi H."/>
            <person name="Azer M."/>
            <person name="Bachantsang P."/>
            <person name="Barry A."/>
            <person name="Bayul T."/>
            <person name="Berlin A."/>
            <person name="Bessette D."/>
            <person name="Bloom T."/>
            <person name="Blye J."/>
            <person name="Boguslavskiy L."/>
            <person name="Bonnet C."/>
            <person name="Boukhgalter B."/>
            <person name="Bourzgui I."/>
            <person name="Brown A."/>
            <person name="Cahill P."/>
            <person name="Channer S."/>
            <person name="Cheshatsang Y."/>
            <person name="Chuda L."/>
            <person name="Citroen M."/>
            <person name="Collymore A."/>
            <person name="Cooke P."/>
            <person name="Costello M."/>
            <person name="D'Aco K."/>
            <person name="Daza R."/>
            <person name="De Haan G."/>
            <person name="DeGray S."/>
            <person name="DeMaso C."/>
            <person name="Dhargay N."/>
            <person name="Dooley K."/>
            <person name="Dooley E."/>
            <person name="Doricent M."/>
            <person name="Dorje P."/>
            <person name="Dorjee K."/>
            <person name="Dupes A."/>
            <person name="Elong R."/>
            <person name="Falk J."/>
            <person name="Farina A."/>
            <person name="Faro S."/>
            <person name="Ferguson D."/>
            <person name="Fisher S."/>
            <person name="Foley C.D."/>
            <person name="Franke A."/>
            <person name="Friedrich D."/>
            <person name="Gadbois L."/>
            <person name="Gearin G."/>
            <person name="Gearin C.R."/>
            <person name="Giannoukos G."/>
            <person name="Goode T."/>
            <person name="Graham J."/>
            <person name="Grandbois E."/>
            <person name="Grewal S."/>
            <person name="Gyaltsen K."/>
            <person name="Hafez N."/>
            <person name="Hagos B."/>
            <person name="Hall J."/>
            <person name="Henson C."/>
            <person name="Hollinger A."/>
            <person name="Honan T."/>
            <person name="Huard M.D."/>
            <person name="Hughes L."/>
            <person name="Hurhula B."/>
            <person name="Husby M.E."/>
            <person name="Kamat A."/>
            <person name="Kanga B."/>
            <person name="Kashin S."/>
            <person name="Khazanovich D."/>
            <person name="Kisner P."/>
            <person name="Lance K."/>
            <person name="Lara M."/>
            <person name="Lee W."/>
            <person name="Lennon N."/>
            <person name="Letendre F."/>
            <person name="LeVine R."/>
            <person name="Lipovsky A."/>
            <person name="Liu X."/>
            <person name="Liu J."/>
            <person name="Liu S."/>
            <person name="Lokyitsang T."/>
            <person name="Lokyitsang Y."/>
            <person name="Lubonja R."/>
            <person name="Lui A."/>
            <person name="MacDonald P."/>
            <person name="Magnisalis V."/>
            <person name="Maru K."/>
            <person name="Matthews C."/>
            <person name="McCusker W."/>
            <person name="McDonough S."/>
            <person name="Mehta T."/>
            <person name="Meldrim J."/>
            <person name="Meneus L."/>
            <person name="Mihai O."/>
            <person name="Mihalev A."/>
            <person name="Mihova T."/>
            <person name="Mittelman R."/>
            <person name="Mlenga V."/>
            <person name="Montmayeur A."/>
            <person name="Mulrain L."/>
            <person name="Navidi A."/>
            <person name="Naylor J."/>
            <person name="Negash T."/>
            <person name="Nguyen T."/>
            <person name="Nguyen N."/>
            <person name="Nicol R."/>
            <person name="Norbu C."/>
            <person name="Norbu N."/>
            <person name="Novod N."/>
            <person name="O'Neill B."/>
            <person name="Osman S."/>
            <person name="Markiewicz E."/>
            <person name="Oyono O.L."/>
            <person name="Patti C."/>
            <person name="Phunkhang P."/>
            <person name="Pierre F."/>
            <person name="Priest M."/>
            <person name="Raghuraman S."/>
            <person name="Rege F."/>
            <person name="Reyes R."/>
            <person name="Rise C."/>
            <person name="Rogov P."/>
            <person name="Ross K."/>
            <person name="Ryan E."/>
            <person name="Settipalli S."/>
            <person name="Shea T."/>
            <person name="Sherpa N."/>
            <person name="Shi L."/>
            <person name="Shih D."/>
            <person name="Sparrow T."/>
            <person name="Spaulding J."/>
            <person name="Stalker J."/>
            <person name="Stange-Thomann N."/>
            <person name="Stavropoulos S."/>
            <person name="Stone C."/>
            <person name="Strader C."/>
            <person name="Tesfaye S."/>
            <person name="Thomson T."/>
            <person name="Thoulutsang Y."/>
            <person name="Thoulutsang D."/>
            <person name="Topham K."/>
            <person name="Topping I."/>
            <person name="Tsamla T."/>
            <person name="Vassiliev H."/>
            <person name="Vo A."/>
            <person name="Wangchuk T."/>
            <person name="Wangdi T."/>
            <person name="Weiand M."/>
            <person name="Wilkinson J."/>
            <person name="Wilson A."/>
            <person name="Yadav S."/>
            <person name="Young G."/>
            <person name="Yu Q."/>
            <person name="Zembek L."/>
            <person name="Zhong D."/>
            <person name="Zimmer A."/>
            <person name="Zwirko Z."/>
            <person name="Jaffe D.B."/>
            <person name="Alvarez P."/>
            <person name="Brockman W."/>
            <person name="Butler J."/>
            <person name="Chin C."/>
            <person name="Gnerre S."/>
            <person name="Grabherr M."/>
            <person name="Kleber M."/>
            <person name="Mauceli E."/>
            <person name="MacCallum I."/>
        </authorList>
    </citation>
    <scope>NUCLEOTIDE SEQUENCE [LARGE SCALE GENOMIC DNA]</scope>
    <source>
        <strain evidence="4">Tucson 15287-2541.00</strain>
    </source>
</reference>
<dbReference type="AlphaFoldDB" id="B4JQF9"/>
<feature type="region of interest" description="Disordered" evidence="1">
    <location>
        <begin position="24"/>
        <end position="77"/>
    </location>
</feature>
<organism evidence="4">
    <name type="scientific">Drosophila grimshawi</name>
    <name type="common">Hawaiian fruit fly</name>
    <name type="synonym">Idiomyia grimshawi</name>
    <dbReference type="NCBI Taxonomy" id="7222"/>
    <lineage>
        <taxon>Eukaryota</taxon>
        <taxon>Metazoa</taxon>
        <taxon>Ecdysozoa</taxon>
        <taxon>Arthropoda</taxon>
        <taxon>Hexapoda</taxon>
        <taxon>Insecta</taxon>
        <taxon>Pterygota</taxon>
        <taxon>Neoptera</taxon>
        <taxon>Endopterygota</taxon>
        <taxon>Diptera</taxon>
        <taxon>Brachycera</taxon>
        <taxon>Muscomorpha</taxon>
        <taxon>Ephydroidea</taxon>
        <taxon>Drosophilidae</taxon>
        <taxon>Drosophila</taxon>
        <taxon>Hawaiian Drosophila</taxon>
    </lineage>
</organism>
<dbReference type="eggNOG" id="ENOG502QTV0">
    <property type="taxonomic scope" value="Eukaryota"/>
</dbReference>
<proteinExistence type="predicted"/>
<evidence type="ECO:0000256" key="2">
    <source>
        <dbReference type="SAM" id="SignalP"/>
    </source>
</evidence>
<dbReference type="KEGG" id="dgr:6566724"/>
<feature type="signal peptide" evidence="2">
    <location>
        <begin position="1"/>
        <end position="19"/>
    </location>
</feature>
<name>B4JQF9_DROGR</name>
<evidence type="ECO:0000256" key="1">
    <source>
        <dbReference type="SAM" id="MobiDB-lite"/>
    </source>
</evidence>
<protein>
    <submittedName>
        <fullName evidence="3">GH13198</fullName>
    </submittedName>
</protein>
<gene>
    <name evidence="3" type="primary">Dgri\GH13198</name>
    <name evidence="3" type="ORF">Dgri_GH13198</name>
</gene>
<dbReference type="EMBL" id="CH916372">
    <property type="protein sequence ID" value="EDV99139.1"/>
    <property type="molecule type" value="Genomic_DNA"/>
</dbReference>
<sequence>MDMPKMLLLLVVVVQPLSAEPAGYHYDRPGPSPPSSYTGHQFAPLSTVQPLPPVPALPSLPTGHGFQQRTPTQPAGSILSRFLPGTPAVTKIVSYPASAAPQTSVTYHGQQPTVVRTPSQLQQPINVPSAPGQPQLPFNVPSGPAAPQPLRIPFGKTALFSPGESYVDASGRQLKQYAVIEIIDNDISESPAPFLKSTFFDRYRAHLGASGIGATAFAGSGPASSAGSGRQLDSRANALVLEQQALSLQPRQLNQGQRQESVALGSGGLGYIRLPNGNVYLGSGSLGYISGQQRIASVREARTRSELTSDALHFGHGPLGGAGNFLRFK</sequence>
<keyword evidence="2" id="KW-0732">Signal</keyword>